<evidence type="ECO:0000313" key="2">
    <source>
        <dbReference type="Proteomes" id="UP000054359"/>
    </source>
</evidence>
<accession>A0A087TC15</accession>
<proteinExistence type="predicted"/>
<dbReference type="Proteomes" id="UP000054359">
    <property type="component" value="Unassembled WGS sequence"/>
</dbReference>
<feature type="non-terminal residue" evidence="1">
    <location>
        <position position="75"/>
    </location>
</feature>
<gene>
    <name evidence="1" type="ORF">X975_06672</name>
</gene>
<dbReference type="EMBL" id="KK114530">
    <property type="protein sequence ID" value="KFM62654.1"/>
    <property type="molecule type" value="Genomic_DNA"/>
</dbReference>
<evidence type="ECO:0000313" key="1">
    <source>
        <dbReference type="EMBL" id="KFM62654.1"/>
    </source>
</evidence>
<organism evidence="1 2">
    <name type="scientific">Stegodyphus mimosarum</name>
    <name type="common">African social velvet spider</name>
    <dbReference type="NCBI Taxonomy" id="407821"/>
    <lineage>
        <taxon>Eukaryota</taxon>
        <taxon>Metazoa</taxon>
        <taxon>Ecdysozoa</taxon>
        <taxon>Arthropoda</taxon>
        <taxon>Chelicerata</taxon>
        <taxon>Arachnida</taxon>
        <taxon>Araneae</taxon>
        <taxon>Araneomorphae</taxon>
        <taxon>Entelegynae</taxon>
        <taxon>Eresoidea</taxon>
        <taxon>Eresidae</taxon>
        <taxon>Stegodyphus</taxon>
    </lineage>
</organism>
<keyword evidence="2" id="KW-1185">Reference proteome</keyword>
<sequence>MPDALKNLSNIRMDRLRSQDKDHRNSLDSPILFLQVLRNHSITVLFVGQRLEKHHTGNSSNCLRILLSKSLLSLK</sequence>
<reference evidence="1 2" key="1">
    <citation type="submission" date="2013-11" db="EMBL/GenBank/DDBJ databases">
        <title>Genome sequencing of Stegodyphus mimosarum.</title>
        <authorList>
            <person name="Bechsgaard J."/>
        </authorList>
    </citation>
    <scope>NUCLEOTIDE SEQUENCE [LARGE SCALE GENOMIC DNA]</scope>
</reference>
<name>A0A087TC15_STEMI</name>
<dbReference type="AlphaFoldDB" id="A0A087TC15"/>
<protein>
    <submittedName>
        <fullName evidence="1">Uncharacterized protein</fullName>
    </submittedName>
</protein>